<dbReference type="EMBL" id="AP025523">
    <property type="protein sequence ID" value="BDE07284.1"/>
    <property type="molecule type" value="Genomic_DNA"/>
</dbReference>
<reference evidence="7 8" key="1">
    <citation type="journal article" date="2022" name="ISME Commun">
        <title>Vulcanimicrobium alpinus gen. nov. sp. nov., the first cultivated representative of the candidate phylum 'Eremiobacterota', is a metabolically versatile aerobic anoxygenic phototroph.</title>
        <authorList>
            <person name="Yabe S."/>
            <person name="Muto K."/>
            <person name="Abe K."/>
            <person name="Yokota A."/>
            <person name="Staudigel H."/>
            <person name="Tebo B.M."/>
        </authorList>
    </citation>
    <scope>NUCLEOTIDE SEQUENCE [LARGE SCALE GENOMIC DNA]</scope>
    <source>
        <strain evidence="7 8">WC8-2</strain>
    </source>
</reference>
<accession>A0AAN1XYH1</accession>
<feature type="transmembrane region" description="Helical" evidence="5">
    <location>
        <begin position="168"/>
        <end position="193"/>
    </location>
</feature>
<evidence type="ECO:0000313" key="7">
    <source>
        <dbReference type="EMBL" id="BDE07284.1"/>
    </source>
</evidence>
<gene>
    <name evidence="7" type="primary">fsr</name>
    <name evidence="7" type="ORF">WPS_25600</name>
</gene>
<dbReference type="AlphaFoldDB" id="A0AAN1XYH1"/>
<dbReference type="RefSeq" id="WP_317994887.1">
    <property type="nucleotide sequence ID" value="NZ_AP025523.1"/>
</dbReference>
<keyword evidence="3 5" id="KW-1133">Transmembrane helix</keyword>
<feature type="transmembrane region" description="Helical" evidence="5">
    <location>
        <begin position="248"/>
        <end position="269"/>
    </location>
</feature>
<feature type="transmembrane region" description="Helical" evidence="5">
    <location>
        <begin position="140"/>
        <end position="162"/>
    </location>
</feature>
<dbReference type="Gene3D" id="1.20.1250.20">
    <property type="entry name" value="MFS general substrate transporter like domains"/>
    <property type="match status" value="2"/>
</dbReference>
<dbReference type="PANTHER" id="PTHR43129">
    <property type="entry name" value="FOSMIDOMYCIN RESISTANCE PROTEIN"/>
    <property type="match status" value="1"/>
</dbReference>
<dbReference type="Proteomes" id="UP001317532">
    <property type="component" value="Chromosome"/>
</dbReference>
<proteinExistence type="predicted"/>
<evidence type="ECO:0000313" key="8">
    <source>
        <dbReference type="Proteomes" id="UP001317532"/>
    </source>
</evidence>
<protein>
    <submittedName>
        <fullName evidence="7">MFS transporter</fullName>
    </submittedName>
</protein>
<dbReference type="InterPro" id="IPR011701">
    <property type="entry name" value="MFS"/>
</dbReference>
<dbReference type="InterPro" id="IPR036259">
    <property type="entry name" value="MFS_trans_sf"/>
</dbReference>
<keyword evidence="2 5" id="KW-0812">Transmembrane</keyword>
<dbReference type="Pfam" id="PF07690">
    <property type="entry name" value="MFS_1"/>
    <property type="match status" value="2"/>
</dbReference>
<evidence type="ECO:0000256" key="4">
    <source>
        <dbReference type="ARBA" id="ARBA00023136"/>
    </source>
</evidence>
<evidence type="ECO:0000256" key="2">
    <source>
        <dbReference type="ARBA" id="ARBA00022692"/>
    </source>
</evidence>
<evidence type="ECO:0000256" key="1">
    <source>
        <dbReference type="ARBA" id="ARBA00004651"/>
    </source>
</evidence>
<feature type="transmembrane region" description="Helical" evidence="5">
    <location>
        <begin position="101"/>
        <end position="119"/>
    </location>
</feature>
<feature type="transmembrane region" description="Helical" evidence="5">
    <location>
        <begin position="214"/>
        <end position="236"/>
    </location>
</feature>
<feature type="transmembrane region" description="Helical" evidence="5">
    <location>
        <begin position="281"/>
        <end position="298"/>
    </location>
</feature>
<dbReference type="CDD" id="cd17478">
    <property type="entry name" value="MFS_FsR"/>
    <property type="match status" value="1"/>
</dbReference>
<dbReference type="GO" id="GO:0022857">
    <property type="term" value="F:transmembrane transporter activity"/>
    <property type="evidence" value="ECO:0007669"/>
    <property type="project" value="InterPro"/>
</dbReference>
<evidence type="ECO:0000256" key="5">
    <source>
        <dbReference type="SAM" id="Phobius"/>
    </source>
</evidence>
<feature type="transmembrane region" description="Helical" evidence="5">
    <location>
        <begin position="338"/>
        <end position="361"/>
    </location>
</feature>
<dbReference type="KEGG" id="vab:WPS_25600"/>
<dbReference type="GO" id="GO:0005886">
    <property type="term" value="C:plasma membrane"/>
    <property type="evidence" value="ECO:0007669"/>
    <property type="project" value="UniProtKB-SubCell"/>
</dbReference>
<evidence type="ECO:0000259" key="6">
    <source>
        <dbReference type="PROSITE" id="PS50850"/>
    </source>
</evidence>
<dbReference type="SUPFAM" id="SSF103473">
    <property type="entry name" value="MFS general substrate transporter"/>
    <property type="match status" value="1"/>
</dbReference>
<organism evidence="7 8">
    <name type="scientific">Vulcanimicrobium alpinum</name>
    <dbReference type="NCBI Taxonomy" id="3016050"/>
    <lineage>
        <taxon>Bacteria</taxon>
        <taxon>Bacillati</taxon>
        <taxon>Vulcanimicrobiota</taxon>
        <taxon>Vulcanimicrobiia</taxon>
        <taxon>Vulcanimicrobiales</taxon>
        <taxon>Vulcanimicrobiaceae</taxon>
        <taxon>Vulcanimicrobium</taxon>
    </lineage>
</organism>
<name>A0AAN1XYH1_UNVUL</name>
<comment type="subcellular location">
    <subcellularLocation>
        <location evidence="1">Cell membrane</location>
        <topology evidence="1">Multi-pass membrane protein</topology>
    </subcellularLocation>
</comment>
<feature type="transmembrane region" description="Helical" evidence="5">
    <location>
        <begin position="367"/>
        <end position="386"/>
    </location>
</feature>
<keyword evidence="4 5" id="KW-0472">Membrane</keyword>
<keyword evidence="8" id="KW-1185">Reference proteome</keyword>
<feature type="transmembrane region" description="Helical" evidence="5">
    <location>
        <begin position="304"/>
        <end position="326"/>
    </location>
</feature>
<sequence length="408" mass="40827">MTAASLARPWNLRGVSWMAVAHGASDLYSGILPFVIYYDVARAGLPAWCQGTLAFVWYLTSSIAQPIVGAYGDRRGRWWFLPASVALTAAAISLAPAAGSIALLSACVVLGGLGSAVMHPEAGRYSTLLGGDRRASAISIFQIGGQVGYGIGPTIAAVLLAHGGPATVVAMALPGVAAALGVATVLPGLARSVGAHAPRASQGHDGENARIDRFAVALLVCSTALRYLTGAAFAYYLPNLLVARGVALTQAGVVVTAFLIAAAAGLYLGGAAADRFGHARVAIAGLVLAVPPLLLALASHGIVAVAALLAGSVLLSVQNAPGVALAQTLLPRRPGTALGLMNGVAFGIGSAGVALIGVIVTRAGADVALAVVSIAPLLAACAYAIVARRTRSGSSGAPLSRQDTTTRP</sequence>
<feature type="domain" description="Major facilitator superfamily (MFS) profile" evidence="6">
    <location>
        <begin position="1"/>
        <end position="391"/>
    </location>
</feature>
<dbReference type="PANTHER" id="PTHR43129:SF1">
    <property type="entry name" value="FOSMIDOMYCIN RESISTANCE PROTEIN"/>
    <property type="match status" value="1"/>
</dbReference>
<dbReference type="PROSITE" id="PS50850">
    <property type="entry name" value="MFS"/>
    <property type="match status" value="1"/>
</dbReference>
<dbReference type="InterPro" id="IPR020846">
    <property type="entry name" value="MFS_dom"/>
</dbReference>
<evidence type="ECO:0000256" key="3">
    <source>
        <dbReference type="ARBA" id="ARBA00022989"/>
    </source>
</evidence>